<feature type="active site" evidence="10">
    <location>
        <position position="72"/>
    </location>
</feature>
<feature type="chain" id="PRO_5025632522" description="Ribonuclease T2-like" evidence="13">
    <location>
        <begin position="20"/>
        <end position="395"/>
    </location>
</feature>
<dbReference type="Pfam" id="PF25488">
    <property type="entry name" value="RNaseT2L_C"/>
    <property type="match status" value="1"/>
</dbReference>
<feature type="signal peptide" evidence="13">
    <location>
        <begin position="1"/>
        <end position="19"/>
    </location>
</feature>
<dbReference type="GO" id="GO:0006401">
    <property type="term" value="P:RNA catabolic process"/>
    <property type="evidence" value="ECO:0007669"/>
    <property type="project" value="TreeGrafter"/>
</dbReference>
<comment type="similarity">
    <text evidence="1 11">Belongs to the RNase T2 family.</text>
</comment>
<dbReference type="GO" id="GO:0033897">
    <property type="term" value="F:ribonuclease T2 activity"/>
    <property type="evidence" value="ECO:0007669"/>
    <property type="project" value="UniProtKB-EC"/>
</dbReference>
<keyword evidence="4" id="KW-0255">Endonuclease</keyword>
<keyword evidence="13" id="KW-0732">Signal</keyword>
<evidence type="ECO:0000256" key="8">
    <source>
        <dbReference type="ARBA" id="ARBA00023239"/>
    </source>
</evidence>
<evidence type="ECO:0000259" key="14">
    <source>
        <dbReference type="Pfam" id="PF25488"/>
    </source>
</evidence>
<evidence type="ECO:0000256" key="11">
    <source>
        <dbReference type="RuleBase" id="RU004328"/>
    </source>
</evidence>
<evidence type="ECO:0000256" key="5">
    <source>
        <dbReference type="ARBA" id="ARBA00022801"/>
    </source>
</evidence>
<dbReference type="GO" id="GO:0003723">
    <property type="term" value="F:RNA binding"/>
    <property type="evidence" value="ECO:0007669"/>
    <property type="project" value="InterPro"/>
</dbReference>
<dbReference type="EMBL" id="MU004242">
    <property type="protein sequence ID" value="KAF2664436.1"/>
    <property type="molecule type" value="Genomic_DNA"/>
</dbReference>
<protein>
    <recommendedName>
        <fullName evidence="9">Ribonuclease T2-like</fullName>
        <ecNumber evidence="2">4.6.1.19</ecNumber>
    </recommendedName>
</protein>
<dbReference type="PANTHER" id="PTHR11240:SF79">
    <property type="entry name" value="RIBONUCLEASE T2"/>
    <property type="match status" value="1"/>
</dbReference>
<evidence type="ECO:0000256" key="9">
    <source>
        <dbReference type="ARBA" id="ARBA00071169"/>
    </source>
</evidence>
<dbReference type="GO" id="GO:0016787">
    <property type="term" value="F:hydrolase activity"/>
    <property type="evidence" value="ECO:0007669"/>
    <property type="project" value="UniProtKB-KW"/>
</dbReference>
<evidence type="ECO:0000256" key="3">
    <source>
        <dbReference type="ARBA" id="ARBA00022722"/>
    </source>
</evidence>
<dbReference type="FunFam" id="3.90.730.10:FF:000004">
    <property type="entry name" value="Ribonuclease T2-like"/>
    <property type="match status" value="1"/>
</dbReference>
<feature type="active site" evidence="10">
    <location>
        <position position="132"/>
    </location>
</feature>
<feature type="domain" description="RNase T2-like C-terminal" evidence="14">
    <location>
        <begin position="279"/>
        <end position="392"/>
    </location>
</feature>
<dbReference type="CDD" id="cd01061">
    <property type="entry name" value="RNase_T2_euk"/>
    <property type="match status" value="1"/>
</dbReference>
<evidence type="ECO:0000256" key="2">
    <source>
        <dbReference type="ARBA" id="ARBA00012571"/>
    </source>
</evidence>
<evidence type="ECO:0000256" key="13">
    <source>
        <dbReference type="SAM" id="SignalP"/>
    </source>
</evidence>
<reference evidence="15" key="1">
    <citation type="journal article" date="2020" name="Stud. Mycol.">
        <title>101 Dothideomycetes genomes: a test case for predicting lifestyles and emergence of pathogens.</title>
        <authorList>
            <person name="Haridas S."/>
            <person name="Albert R."/>
            <person name="Binder M."/>
            <person name="Bloem J."/>
            <person name="Labutti K."/>
            <person name="Salamov A."/>
            <person name="Andreopoulos B."/>
            <person name="Baker S."/>
            <person name="Barry K."/>
            <person name="Bills G."/>
            <person name="Bluhm B."/>
            <person name="Cannon C."/>
            <person name="Castanera R."/>
            <person name="Culley D."/>
            <person name="Daum C."/>
            <person name="Ezra D."/>
            <person name="Gonzalez J."/>
            <person name="Henrissat B."/>
            <person name="Kuo A."/>
            <person name="Liang C."/>
            <person name="Lipzen A."/>
            <person name="Lutzoni F."/>
            <person name="Magnuson J."/>
            <person name="Mondo S."/>
            <person name="Nolan M."/>
            <person name="Ohm R."/>
            <person name="Pangilinan J."/>
            <person name="Park H.-J."/>
            <person name="Ramirez L."/>
            <person name="Alfaro M."/>
            <person name="Sun H."/>
            <person name="Tritt A."/>
            <person name="Yoshinaga Y."/>
            <person name="Zwiers L.-H."/>
            <person name="Turgeon B."/>
            <person name="Goodwin S."/>
            <person name="Spatafora J."/>
            <person name="Crous P."/>
            <person name="Grigoriev I."/>
        </authorList>
    </citation>
    <scope>NUCLEOTIDE SEQUENCE</scope>
    <source>
        <strain evidence="15">CBS 115976</strain>
    </source>
</reference>
<dbReference type="GO" id="GO:0005576">
    <property type="term" value="C:extracellular region"/>
    <property type="evidence" value="ECO:0007669"/>
    <property type="project" value="TreeGrafter"/>
</dbReference>
<dbReference type="InterPro" id="IPR033697">
    <property type="entry name" value="Ribonuclease_T2_eukaryotic"/>
</dbReference>
<proteinExistence type="inferred from homology"/>
<evidence type="ECO:0000256" key="4">
    <source>
        <dbReference type="ARBA" id="ARBA00022759"/>
    </source>
</evidence>
<evidence type="ECO:0000313" key="16">
    <source>
        <dbReference type="Proteomes" id="UP000799302"/>
    </source>
</evidence>
<evidence type="ECO:0000256" key="12">
    <source>
        <dbReference type="SAM" id="MobiDB-lite"/>
    </source>
</evidence>
<dbReference type="Gene3D" id="3.90.730.10">
    <property type="entry name" value="Ribonuclease T2-like"/>
    <property type="match status" value="1"/>
</dbReference>
<organism evidence="15 16">
    <name type="scientific">Microthyrium microscopicum</name>
    <dbReference type="NCBI Taxonomy" id="703497"/>
    <lineage>
        <taxon>Eukaryota</taxon>
        <taxon>Fungi</taxon>
        <taxon>Dikarya</taxon>
        <taxon>Ascomycota</taxon>
        <taxon>Pezizomycotina</taxon>
        <taxon>Dothideomycetes</taxon>
        <taxon>Dothideomycetes incertae sedis</taxon>
        <taxon>Microthyriales</taxon>
        <taxon>Microthyriaceae</taxon>
        <taxon>Microthyrium</taxon>
    </lineage>
</organism>
<evidence type="ECO:0000313" key="15">
    <source>
        <dbReference type="EMBL" id="KAF2664436.1"/>
    </source>
</evidence>
<keyword evidence="3" id="KW-0540">Nuclease</keyword>
<dbReference type="PROSITE" id="PS00530">
    <property type="entry name" value="RNASE_T2_1"/>
    <property type="match status" value="1"/>
</dbReference>
<keyword evidence="6" id="KW-1015">Disulfide bond</keyword>
<dbReference type="SUPFAM" id="SSF55895">
    <property type="entry name" value="Ribonuclease Rh-like"/>
    <property type="match status" value="1"/>
</dbReference>
<evidence type="ECO:0000256" key="1">
    <source>
        <dbReference type="ARBA" id="ARBA00007469"/>
    </source>
</evidence>
<accession>A0A6A6TYC9</accession>
<feature type="region of interest" description="Disordered" evidence="12">
    <location>
        <begin position="257"/>
        <end position="276"/>
    </location>
</feature>
<dbReference type="Proteomes" id="UP000799302">
    <property type="component" value="Unassembled WGS sequence"/>
</dbReference>
<dbReference type="InterPro" id="IPR057328">
    <property type="entry name" value="RNaseT2L_C"/>
</dbReference>
<gene>
    <name evidence="15" type="ORF">BT63DRAFT_429209</name>
</gene>
<dbReference type="AlphaFoldDB" id="A0A6A6TYC9"/>
<evidence type="ECO:0000256" key="7">
    <source>
        <dbReference type="ARBA" id="ARBA00023180"/>
    </source>
</evidence>
<dbReference type="InterPro" id="IPR001568">
    <property type="entry name" value="RNase_T2-like"/>
</dbReference>
<dbReference type="InterPro" id="IPR018188">
    <property type="entry name" value="RNase_T2_His_AS_1"/>
</dbReference>
<feature type="compositionally biased region" description="Low complexity" evidence="12">
    <location>
        <begin position="257"/>
        <end position="274"/>
    </location>
</feature>
<keyword evidence="16" id="KW-1185">Reference proteome</keyword>
<name>A0A6A6TYC9_9PEZI</name>
<dbReference type="Pfam" id="PF00445">
    <property type="entry name" value="Ribonuclease_T2"/>
    <property type="match status" value="1"/>
</dbReference>
<dbReference type="OrthoDB" id="435754at2759"/>
<feature type="active site" evidence="10">
    <location>
        <position position="136"/>
    </location>
</feature>
<keyword evidence="7" id="KW-0325">Glycoprotein</keyword>
<dbReference type="EC" id="4.6.1.19" evidence="2"/>
<sequence length="395" mass="40836">MALTLIALGLLGPALLVQGASESCPANSQVSCKNTTMVADLCCFNAPGGSLLQTQFWDTSPSTGPTNSWTIHGLWPDHCDGTYSSNCDSSRAYTNIAGILTSFGQTSTLSYMQTYWKNDPDDGTDEEFWEHEWAQHGTCISTLNPSCYSGYQSKQEASDFFVKVVSLFQTLPTYTWLANAGITPSTTKTYTSAQIQSALSSSRGHQAAIVCVNGALNAVYYYFNVQGSVQTGNFIAADPDSSASNCPSTGIKYLPKTGSTAPTGTTTTTSTAPTGTGGAISGSGTINVLNGSTQDGCVISAGTWYTTGTCATFTATPSGSGFTLTSSKGKCAISSGALTCASSVTTATVFTSSGGQIAYSGSTSFYAPAVASGSTQETIYTTSKSVALKLVWAAA</sequence>
<dbReference type="PANTHER" id="PTHR11240">
    <property type="entry name" value="RIBONUCLEASE T2"/>
    <property type="match status" value="1"/>
</dbReference>
<keyword evidence="8" id="KW-0456">Lyase</keyword>
<evidence type="ECO:0000256" key="6">
    <source>
        <dbReference type="ARBA" id="ARBA00023157"/>
    </source>
</evidence>
<keyword evidence="5" id="KW-0378">Hydrolase</keyword>
<dbReference type="InterPro" id="IPR036430">
    <property type="entry name" value="RNase_T2-like_sf"/>
</dbReference>
<evidence type="ECO:0000256" key="10">
    <source>
        <dbReference type="PIRSR" id="PIRSR633697-1"/>
    </source>
</evidence>